<dbReference type="RefSeq" id="WP_203990262.1">
    <property type="nucleotide sequence ID" value="NZ_BOPG01000012.1"/>
</dbReference>
<protein>
    <submittedName>
        <fullName evidence="1">Uncharacterized protein</fullName>
    </submittedName>
</protein>
<gene>
    <name evidence="1" type="ORF">Vau01_022390</name>
</gene>
<keyword evidence="2" id="KW-1185">Reference proteome</keyword>
<evidence type="ECO:0000313" key="1">
    <source>
        <dbReference type="EMBL" id="GIJ54723.1"/>
    </source>
</evidence>
<evidence type="ECO:0000313" key="2">
    <source>
        <dbReference type="Proteomes" id="UP000612585"/>
    </source>
</evidence>
<sequence>MLAEARGYAPEQDLLCLLPRGRNPTSHTQPELDSHDLAHLGRLHPAVRLVVSARQTTAFTMCTWHALLIVGEA</sequence>
<organism evidence="1 2">
    <name type="scientific">Virgisporangium aurantiacum</name>
    <dbReference type="NCBI Taxonomy" id="175570"/>
    <lineage>
        <taxon>Bacteria</taxon>
        <taxon>Bacillati</taxon>
        <taxon>Actinomycetota</taxon>
        <taxon>Actinomycetes</taxon>
        <taxon>Micromonosporales</taxon>
        <taxon>Micromonosporaceae</taxon>
        <taxon>Virgisporangium</taxon>
    </lineage>
</organism>
<dbReference type="AlphaFoldDB" id="A0A8J3Z1T4"/>
<dbReference type="Proteomes" id="UP000612585">
    <property type="component" value="Unassembled WGS sequence"/>
</dbReference>
<name>A0A8J3Z1T4_9ACTN</name>
<dbReference type="EMBL" id="BOPG01000012">
    <property type="protein sequence ID" value="GIJ54723.1"/>
    <property type="molecule type" value="Genomic_DNA"/>
</dbReference>
<proteinExistence type="predicted"/>
<accession>A0A8J3Z1T4</accession>
<comment type="caution">
    <text evidence="1">The sequence shown here is derived from an EMBL/GenBank/DDBJ whole genome shotgun (WGS) entry which is preliminary data.</text>
</comment>
<reference evidence="1" key="1">
    <citation type="submission" date="2021-01" db="EMBL/GenBank/DDBJ databases">
        <title>Whole genome shotgun sequence of Virgisporangium aurantiacum NBRC 16421.</title>
        <authorList>
            <person name="Komaki H."/>
            <person name="Tamura T."/>
        </authorList>
    </citation>
    <scope>NUCLEOTIDE SEQUENCE</scope>
    <source>
        <strain evidence="1">NBRC 16421</strain>
    </source>
</reference>